<dbReference type="STRING" id="1479485.DA73_0207000"/>
<dbReference type="InterPro" id="IPR029151">
    <property type="entry name" value="Sensor-like_sf"/>
</dbReference>
<reference evidence="10" key="1">
    <citation type="journal article" date="2015" name="Genome Announc.">
        <title>Draft Genome Sequence of Tolypothrix boutellei Strain VB521301.</title>
        <authorList>
            <person name="Chandrababunaidu M.M."/>
            <person name="Singh D."/>
            <person name="Sen D."/>
            <person name="Bhan S."/>
            <person name="Das S."/>
            <person name="Gupta A."/>
            <person name="Adhikary S.P."/>
            <person name="Tripathy S."/>
        </authorList>
    </citation>
    <scope>NUCLEOTIDE SEQUENCE</scope>
    <source>
        <strain evidence="10">VB521301</strain>
    </source>
</reference>
<dbReference type="InterPro" id="IPR029016">
    <property type="entry name" value="GAF-like_dom_sf"/>
</dbReference>
<dbReference type="PANTHER" id="PTHR32089:SF114">
    <property type="entry name" value="METHYL-ACCEPTING CHEMOTAXIS PROTEIN MCPB"/>
    <property type="match status" value="1"/>
</dbReference>
<feature type="transmembrane region" description="Helical" evidence="5">
    <location>
        <begin position="386"/>
        <end position="403"/>
    </location>
</feature>
<evidence type="ECO:0000256" key="2">
    <source>
        <dbReference type="ARBA" id="ARBA00023224"/>
    </source>
</evidence>
<dbReference type="CDD" id="cd06225">
    <property type="entry name" value="HAMP"/>
    <property type="match status" value="2"/>
</dbReference>
<feature type="domain" description="Phytochrome chromophore attachment site" evidence="6">
    <location>
        <begin position="481"/>
        <end position="617"/>
    </location>
</feature>
<dbReference type="SMART" id="SM00304">
    <property type="entry name" value="HAMP"/>
    <property type="match status" value="3"/>
</dbReference>
<dbReference type="GO" id="GO:0016020">
    <property type="term" value="C:membrane"/>
    <property type="evidence" value="ECO:0007669"/>
    <property type="project" value="InterPro"/>
</dbReference>
<dbReference type="PROSITE" id="PS50046">
    <property type="entry name" value="PHYTOCHROME_2"/>
    <property type="match status" value="1"/>
</dbReference>
<dbReference type="InterPro" id="IPR003660">
    <property type="entry name" value="HAMP_dom"/>
</dbReference>
<feature type="domain" description="HAMP" evidence="8">
    <location>
        <begin position="647"/>
        <end position="698"/>
    </location>
</feature>
<dbReference type="Gene3D" id="6.10.340.10">
    <property type="match status" value="1"/>
</dbReference>
<dbReference type="SUPFAM" id="SSF58104">
    <property type="entry name" value="Methyl-accepting chemotaxis protein (MCP) signaling domain"/>
    <property type="match status" value="1"/>
</dbReference>
<evidence type="ECO:0000313" key="10">
    <source>
        <dbReference type="EMBL" id="KIE13450.1"/>
    </source>
</evidence>
<dbReference type="Pfam" id="PF00672">
    <property type="entry name" value="HAMP"/>
    <property type="match status" value="1"/>
</dbReference>
<evidence type="ECO:0000256" key="3">
    <source>
        <dbReference type="ARBA" id="ARBA00029447"/>
    </source>
</evidence>
<feature type="domain" description="Methyl-accepting transducer" evidence="7">
    <location>
        <begin position="703"/>
        <end position="939"/>
    </location>
</feature>
<evidence type="ECO:0000259" key="8">
    <source>
        <dbReference type="PROSITE" id="PS50885"/>
    </source>
</evidence>
<proteinExistence type="inferred from homology"/>
<protein>
    <submittedName>
        <fullName evidence="10">Chemotaxis protein</fullName>
    </submittedName>
    <submittedName>
        <fullName evidence="9">HAMP domain-containing protein</fullName>
    </submittedName>
</protein>
<dbReference type="SUPFAM" id="SSF55781">
    <property type="entry name" value="GAF domain-like"/>
    <property type="match status" value="1"/>
</dbReference>
<dbReference type="Gene3D" id="1.10.287.950">
    <property type="entry name" value="Methyl-accepting chemotaxis protein"/>
    <property type="match status" value="1"/>
</dbReference>
<dbReference type="Gene3D" id="3.30.450.40">
    <property type="match status" value="1"/>
</dbReference>
<evidence type="ECO:0000259" key="7">
    <source>
        <dbReference type="PROSITE" id="PS50111"/>
    </source>
</evidence>
<dbReference type="PROSITE" id="PS50111">
    <property type="entry name" value="CHEMOTAXIS_TRANSDUC_2"/>
    <property type="match status" value="1"/>
</dbReference>
<dbReference type="SMART" id="SM00283">
    <property type="entry name" value="MA"/>
    <property type="match status" value="1"/>
</dbReference>
<dbReference type="AlphaFoldDB" id="A0A0C1RNA0"/>
<gene>
    <name evidence="10" type="ORF">DA73_0207000</name>
    <name evidence="9" type="ORF">DA73_0400022180</name>
</gene>
<dbReference type="SMART" id="SM00065">
    <property type="entry name" value="GAF"/>
    <property type="match status" value="1"/>
</dbReference>
<keyword evidence="1" id="KW-0145">Chemotaxis</keyword>
<feature type="transmembrane region" description="Helical" evidence="5">
    <location>
        <begin position="61"/>
        <end position="83"/>
    </location>
</feature>
<dbReference type="InterPro" id="IPR004089">
    <property type="entry name" value="MCPsignal_dom"/>
</dbReference>
<dbReference type="OrthoDB" id="419276at2"/>
<reference evidence="9" key="2">
    <citation type="submission" date="2019-11" db="EMBL/GenBank/DDBJ databases">
        <title>Improved Assembly of Tolypothrix boutellei genome.</title>
        <authorList>
            <person name="Sarangi A.N."/>
            <person name="Mukherjee M."/>
            <person name="Ghosh S."/>
            <person name="Singh D."/>
            <person name="Das A."/>
            <person name="Kant S."/>
            <person name="Prusty A."/>
            <person name="Tripathy S."/>
        </authorList>
    </citation>
    <scope>NUCLEOTIDE SEQUENCE</scope>
    <source>
        <strain evidence="9">VB521301</strain>
    </source>
</reference>
<dbReference type="SUPFAM" id="SSF103190">
    <property type="entry name" value="Sensory domain-like"/>
    <property type="match status" value="1"/>
</dbReference>
<sequence>MHLPNLGVLFMLNNKVNISSLQGSQSRLRTQQSQIGKVDRPNNKTFLLQRFNNLPISSKQFIGLITCELVSVIGIAGGIILIINQGLQSQLLEQAKLELAVTNENYNSQVNQINSILRQKAINPTIIHAAIAHNSNSLSPSLQENTKKILEEEARNSKIEYATLVGRDFKIIANLNPDRQGEIFNPNNQVSEAIENSQTITSNSVITWSELSQELPAFPEGFKQQDTLIRYTIVPVKDEKTQTVVGALVAGKILSGKDTIAKKTVETIGGGYSAVYFRNINGELALATSLYQDNLEDTKQNFPLPKKALSLLNIATKNSPGKTVTQHLVLDKKTYVIAAKAIPNKMTEGVEGNQTISGDAPVAILVRGTPETALSDLLRHGWQGQALTIFIILLLISLWTLLVERAIIRPIKNLQQTAQKFTVGQASTRSQIFTTDEIGQLAMSFNSMADSLAEQNQRRENQAKLEFYLNSITTRIRETLNPATVLKTLVSTTKEAIQADRVVFYRLDENLQGKIVAESSSNILTSVIGTTVIKPYQIQEEFKEYEIGRVKAVDNIQEVSLSPSCLEQIAALAVKAYLISPIYANKQLYGLLVAHQCSNPRNWQVVEIDLFRQVAVQAGYALEQAQLLQQVERGVAITSPEEQQNKDTLQAQLSDLIDNIESAARGDLTVRAEVTVGEIGTVADFFNSIVESLRDIVTKVKESALQVNQAIGSNEGAVRHLAEEALAQATEIHSTLDAVDNMTQSIQAVAASAEQAATVAHDAAHTATKSGWAMDMTVQHFLRLRETVSDTAKKVRRLGESTQHISRVVALINQISTQTNLIAINAGIEASRAGEEGQGFAIVAEEVGELAAQTVVATREIEQIVESIQLETTEVVQAMELGTTQVMDGTRIVDDAKQNLNQILEISRQIDLLVRSISEATASQVETSQVVSQLMKAIAATSQRTSDSSRQVSNSFAQTLQIAEELQQVVGTFQVK</sequence>
<dbReference type="Pfam" id="PF01590">
    <property type="entry name" value="GAF"/>
    <property type="match status" value="1"/>
</dbReference>
<evidence type="ECO:0000256" key="1">
    <source>
        <dbReference type="ARBA" id="ARBA00022500"/>
    </source>
</evidence>
<comment type="caution">
    <text evidence="10">The sequence shown here is derived from an EMBL/GenBank/DDBJ whole genome shotgun (WGS) entry which is preliminary data.</text>
</comment>
<evidence type="ECO:0000256" key="5">
    <source>
        <dbReference type="SAM" id="Phobius"/>
    </source>
</evidence>
<dbReference type="EMBL" id="JHEG04000001">
    <property type="protein sequence ID" value="KAF3891068.1"/>
    <property type="molecule type" value="Genomic_DNA"/>
</dbReference>
<dbReference type="EMBL" id="JHEG02000019">
    <property type="protein sequence ID" value="KIE13450.1"/>
    <property type="molecule type" value="Genomic_DNA"/>
</dbReference>
<dbReference type="PANTHER" id="PTHR32089">
    <property type="entry name" value="METHYL-ACCEPTING CHEMOTAXIS PROTEIN MCPB"/>
    <property type="match status" value="1"/>
</dbReference>
<evidence type="ECO:0000256" key="4">
    <source>
        <dbReference type="PROSITE-ProRule" id="PRU00284"/>
    </source>
</evidence>
<dbReference type="PROSITE" id="PS50885">
    <property type="entry name" value="HAMP"/>
    <property type="match status" value="2"/>
</dbReference>
<dbReference type="SUPFAM" id="SSF158472">
    <property type="entry name" value="HAMP domain-like"/>
    <property type="match status" value="1"/>
</dbReference>
<dbReference type="GO" id="GO:0007165">
    <property type="term" value="P:signal transduction"/>
    <property type="evidence" value="ECO:0007669"/>
    <property type="project" value="UniProtKB-KW"/>
</dbReference>
<dbReference type="InterPro" id="IPR003018">
    <property type="entry name" value="GAF"/>
</dbReference>
<comment type="similarity">
    <text evidence="3">Belongs to the methyl-accepting chemotaxis (MCP) protein family.</text>
</comment>
<name>A0A0C1RNA0_9CYAN</name>
<feature type="domain" description="HAMP" evidence="8">
    <location>
        <begin position="405"/>
        <end position="457"/>
    </location>
</feature>
<keyword evidence="5" id="KW-1133">Transmembrane helix</keyword>
<keyword evidence="11" id="KW-1185">Reference proteome</keyword>
<evidence type="ECO:0000313" key="9">
    <source>
        <dbReference type="EMBL" id="KAF3891068.1"/>
    </source>
</evidence>
<organism evidence="10">
    <name type="scientific">Tolypothrix bouteillei VB521301</name>
    <dbReference type="NCBI Taxonomy" id="1479485"/>
    <lineage>
        <taxon>Bacteria</taxon>
        <taxon>Bacillati</taxon>
        <taxon>Cyanobacteriota</taxon>
        <taxon>Cyanophyceae</taxon>
        <taxon>Nostocales</taxon>
        <taxon>Tolypothrichaceae</taxon>
        <taxon>Tolypothrix</taxon>
    </lineage>
</organism>
<evidence type="ECO:0000259" key="6">
    <source>
        <dbReference type="PROSITE" id="PS50046"/>
    </source>
</evidence>
<dbReference type="Pfam" id="PF00015">
    <property type="entry name" value="MCPsignal"/>
    <property type="match status" value="1"/>
</dbReference>
<accession>A0A0C1RNA0</accession>
<evidence type="ECO:0000313" key="11">
    <source>
        <dbReference type="Proteomes" id="UP000029738"/>
    </source>
</evidence>
<dbReference type="Proteomes" id="UP000029738">
    <property type="component" value="Unassembled WGS sequence"/>
</dbReference>
<keyword evidence="5" id="KW-0812">Transmembrane</keyword>
<dbReference type="InterPro" id="IPR016132">
    <property type="entry name" value="Phyto_chromo_attachment"/>
</dbReference>
<keyword evidence="2 4" id="KW-0807">Transducer</keyword>
<keyword evidence="5" id="KW-0472">Membrane</keyword>